<dbReference type="GO" id="GO:0008270">
    <property type="term" value="F:zinc ion binding"/>
    <property type="evidence" value="ECO:0007669"/>
    <property type="project" value="InterPro"/>
</dbReference>
<dbReference type="Proteomes" id="UP000799770">
    <property type="component" value="Unassembled WGS sequence"/>
</dbReference>
<dbReference type="AlphaFoldDB" id="A0A6A5ZPI7"/>
<dbReference type="GO" id="GO:0001228">
    <property type="term" value="F:DNA-binding transcription activator activity, RNA polymerase II-specific"/>
    <property type="evidence" value="ECO:0007669"/>
    <property type="project" value="TreeGrafter"/>
</dbReference>
<name>A0A6A5ZPI7_9PLEO</name>
<keyword evidence="4" id="KW-1185">Reference proteome</keyword>
<dbReference type="PANTHER" id="PTHR47784:SF5">
    <property type="entry name" value="STEROL UPTAKE CONTROL PROTEIN 2"/>
    <property type="match status" value="1"/>
</dbReference>
<dbReference type="InterPro" id="IPR036864">
    <property type="entry name" value="Zn2-C6_fun-type_DNA-bd_sf"/>
</dbReference>
<gene>
    <name evidence="3" type="ORF">BDV96DRAFT_275943</name>
</gene>
<protein>
    <recommendedName>
        <fullName evidence="2">Zn(2)-C6 fungal-type domain-containing protein</fullName>
    </recommendedName>
</protein>
<feature type="domain" description="Zn(2)-C6 fungal-type" evidence="2">
    <location>
        <begin position="14"/>
        <end position="44"/>
    </location>
</feature>
<evidence type="ECO:0000256" key="1">
    <source>
        <dbReference type="ARBA" id="ARBA00023242"/>
    </source>
</evidence>
<dbReference type="OrthoDB" id="4937900at2759"/>
<accession>A0A6A5ZPI7</accession>
<evidence type="ECO:0000259" key="2">
    <source>
        <dbReference type="PROSITE" id="PS50048"/>
    </source>
</evidence>
<dbReference type="CDD" id="cd00067">
    <property type="entry name" value="GAL4"/>
    <property type="match status" value="1"/>
</dbReference>
<dbReference type="PROSITE" id="PS50048">
    <property type="entry name" value="ZN2_CY6_FUNGAL_2"/>
    <property type="match status" value="1"/>
</dbReference>
<proteinExistence type="predicted"/>
<keyword evidence="1" id="KW-0539">Nucleus</keyword>
<dbReference type="InterPro" id="IPR021858">
    <property type="entry name" value="Fun_TF"/>
</dbReference>
<dbReference type="PROSITE" id="PS00463">
    <property type="entry name" value="ZN2_CY6_FUNGAL_1"/>
    <property type="match status" value="1"/>
</dbReference>
<evidence type="ECO:0000313" key="4">
    <source>
        <dbReference type="Proteomes" id="UP000799770"/>
    </source>
</evidence>
<sequence length="426" mass="47721">MVQKKRPHFKTATGCKLCKTRRVKCDEKRPQCTSCQRRGAACDYPLPPRSHGLDKGFISDEFTVTSSSPFPTPATPPLAVAPRSGPIPNPSAEHTLELRLLHQYTADTVDSLLQTFQLSDRAGYFLRRLPPNLAFEHRFLLDSIMALAMVHIHATDRTIESADRLMIYRQKAIASFRKALAKPSQDSLPALAITSLLFFVSSFSSDRSTGHTGLWVANWLSLARGAKVFLGTRVGFVSTFSDTSVESMYSGGHLFDYAAPAAVPTCLLPLLEAHRETSGVRDREALAEAAFCIGKLIGALSLPSSKSWIELKIRSWPLILTSNRFVELVHMNDPTALVIIAHYIMFFQLLPADWLFEDVVTHDLHVVEGLLSSEWYPFLEVPRKALCIQEKVKLQEWFLSQLSQEAYTDEKSFEQFFSSLQGQKSL</sequence>
<dbReference type="SMART" id="SM00066">
    <property type="entry name" value="GAL4"/>
    <property type="match status" value="1"/>
</dbReference>
<dbReference type="InterPro" id="IPR001138">
    <property type="entry name" value="Zn2Cys6_DnaBD"/>
</dbReference>
<dbReference type="Pfam" id="PF11951">
    <property type="entry name" value="Fungal_trans_2"/>
    <property type="match status" value="1"/>
</dbReference>
<dbReference type="InterPro" id="IPR053157">
    <property type="entry name" value="Sterol_Uptake_Regulator"/>
</dbReference>
<organism evidence="3 4">
    <name type="scientific">Lophiotrema nucula</name>
    <dbReference type="NCBI Taxonomy" id="690887"/>
    <lineage>
        <taxon>Eukaryota</taxon>
        <taxon>Fungi</taxon>
        <taxon>Dikarya</taxon>
        <taxon>Ascomycota</taxon>
        <taxon>Pezizomycotina</taxon>
        <taxon>Dothideomycetes</taxon>
        <taxon>Pleosporomycetidae</taxon>
        <taxon>Pleosporales</taxon>
        <taxon>Lophiotremataceae</taxon>
        <taxon>Lophiotrema</taxon>
    </lineage>
</organism>
<dbReference type="SUPFAM" id="SSF57701">
    <property type="entry name" value="Zn2/Cys6 DNA-binding domain"/>
    <property type="match status" value="1"/>
</dbReference>
<dbReference type="Pfam" id="PF00172">
    <property type="entry name" value="Zn_clus"/>
    <property type="match status" value="1"/>
</dbReference>
<dbReference type="EMBL" id="ML977313">
    <property type="protein sequence ID" value="KAF2120797.1"/>
    <property type="molecule type" value="Genomic_DNA"/>
</dbReference>
<dbReference type="Gene3D" id="4.10.240.10">
    <property type="entry name" value="Zn(2)-C6 fungal-type DNA-binding domain"/>
    <property type="match status" value="1"/>
</dbReference>
<reference evidence="3" key="1">
    <citation type="journal article" date="2020" name="Stud. Mycol.">
        <title>101 Dothideomycetes genomes: a test case for predicting lifestyles and emergence of pathogens.</title>
        <authorList>
            <person name="Haridas S."/>
            <person name="Albert R."/>
            <person name="Binder M."/>
            <person name="Bloem J."/>
            <person name="Labutti K."/>
            <person name="Salamov A."/>
            <person name="Andreopoulos B."/>
            <person name="Baker S."/>
            <person name="Barry K."/>
            <person name="Bills G."/>
            <person name="Bluhm B."/>
            <person name="Cannon C."/>
            <person name="Castanera R."/>
            <person name="Culley D."/>
            <person name="Daum C."/>
            <person name="Ezra D."/>
            <person name="Gonzalez J."/>
            <person name="Henrissat B."/>
            <person name="Kuo A."/>
            <person name="Liang C."/>
            <person name="Lipzen A."/>
            <person name="Lutzoni F."/>
            <person name="Magnuson J."/>
            <person name="Mondo S."/>
            <person name="Nolan M."/>
            <person name="Ohm R."/>
            <person name="Pangilinan J."/>
            <person name="Park H.-J."/>
            <person name="Ramirez L."/>
            <person name="Alfaro M."/>
            <person name="Sun H."/>
            <person name="Tritt A."/>
            <person name="Yoshinaga Y."/>
            <person name="Zwiers L.-H."/>
            <person name="Turgeon B."/>
            <person name="Goodwin S."/>
            <person name="Spatafora J."/>
            <person name="Crous P."/>
            <person name="Grigoriev I."/>
        </authorList>
    </citation>
    <scope>NUCLEOTIDE SEQUENCE</scope>
    <source>
        <strain evidence="3">CBS 627.86</strain>
    </source>
</reference>
<dbReference type="PANTHER" id="PTHR47784">
    <property type="entry name" value="STEROL UPTAKE CONTROL PROTEIN 2"/>
    <property type="match status" value="1"/>
</dbReference>
<evidence type="ECO:0000313" key="3">
    <source>
        <dbReference type="EMBL" id="KAF2120797.1"/>
    </source>
</evidence>